<keyword evidence="2" id="KW-1185">Reference proteome</keyword>
<comment type="caution">
    <text evidence="1">The sequence shown here is derived from an EMBL/GenBank/DDBJ whole genome shotgun (WGS) entry which is preliminary data.</text>
</comment>
<protein>
    <submittedName>
        <fullName evidence="1">Uncharacterized protein</fullName>
    </submittedName>
</protein>
<sequence>MREFMFATILSYKLCLVLIVLWCRLYFRFVRHILGFCFLVLLYDIMVVTFKILKIQFHTTFNLFVG</sequence>
<organism evidence="1 2">
    <name type="scientific">Trifolium pratense</name>
    <name type="common">Red clover</name>
    <dbReference type="NCBI Taxonomy" id="57577"/>
    <lineage>
        <taxon>Eukaryota</taxon>
        <taxon>Viridiplantae</taxon>
        <taxon>Streptophyta</taxon>
        <taxon>Embryophyta</taxon>
        <taxon>Tracheophyta</taxon>
        <taxon>Spermatophyta</taxon>
        <taxon>Magnoliopsida</taxon>
        <taxon>eudicotyledons</taxon>
        <taxon>Gunneridae</taxon>
        <taxon>Pentapetalae</taxon>
        <taxon>rosids</taxon>
        <taxon>fabids</taxon>
        <taxon>Fabales</taxon>
        <taxon>Fabaceae</taxon>
        <taxon>Papilionoideae</taxon>
        <taxon>50 kb inversion clade</taxon>
        <taxon>NPAAA clade</taxon>
        <taxon>Hologalegina</taxon>
        <taxon>IRL clade</taxon>
        <taxon>Trifolieae</taxon>
        <taxon>Trifolium</taxon>
    </lineage>
</organism>
<proteinExistence type="predicted"/>
<dbReference type="Proteomes" id="UP001177021">
    <property type="component" value="Unassembled WGS sequence"/>
</dbReference>
<evidence type="ECO:0000313" key="2">
    <source>
        <dbReference type="Proteomes" id="UP001177021"/>
    </source>
</evidence>
<gene>
    <name evidence="1" type="ORF">MILVUS5_LOCUS8069</name>
</gene>
<accession>A0ACB0J0V7</accession>
<reference evidence="1" key="1">
    <citation type="submission" date="2023-10" db="EMBL/GenBank/DDBJ databases">
        <authorList>
            <person name="Rodriguez Cubillos JULIANA M."/>
            <person name="De Vega J."/>
        </authorList>
    </citation>
    <scope>NUCLEOTIDE SEQUENCE</scope>
</reference>
<evidence type="ECO:0000313" key="1">
    <source>
        <dbReference type="EMBL" id="CAJ2637760.1"/>
    </source>
</evidence>
<dbReference type="EMBL" id="CASHSV030000013">
    <property type="protein sequence ID" value="CAJ2637760.1"/>
    <property type="molecule type" value="Genomic_DNA"/>
</dbReference>
<name>A0ACB0J0V7_TRIPR</name>